<evidence type="ECO:0000313" key="3">
    <source>
        <dbReference type="Proteomes" id="UP000028705"/>
    </source>
</evidence>
<protein>
    <submittedName>
        <fullName evidence="2">Opacity protein</fullName>
    </submittedName>
</protein>
<dbReference type="Gene3D" id="2.40.160.20">
    <property type="match status" value="1"/>
</dbReference>
<comment type="caution">
    <text evidence="2">The sequence shown here is derived from an EMBL/GenBank/DDBJ whole genome shotgun (WGS) entry which is preliminary data.</text>
</comment>
<dbReference type="AlphaFoldDB" id="A0A086A8T4"/>
<dbReference type="InterPro" id="IPR025665">
    <property type="entry name" value="Beta-barrel_OMP_2"/>
</dbReference>
<dbReference type="eggNOG" id="COG3637">
    <property type="taxonomic scope" value="Bacteria"/>
</dbReference>
<reference evidence="2 3" key="1">
    <citation type="submission" date="2014-07" db="EMBL/GenBank/DDBJ databases">
        <title>Genome of Chryseobacterium soli DSM 19298.</title>
        <authorList>
            <person name="Stropko S.J."/>
            <person name="Pipes S.E."/>
            <person name="Newman J."/>
        </authorList>
    </citation>
    <scope>NUCLEOTIDE SEQUENCE [LARGE SCALE GENOMIC DNA]</scope>
    <source>
        <strain evidence="2 3">DSM 19298</strain>
    </source>
</reference>
<dbReference type="RefSeq" id="WP_034710862.1">
    <property type="nucleotide sequence ID" value="NZ_JPRH01000003.1"/>
</dbReference>
<gene>
    <name evidence="2" type="ORF">IW15_10055</name>
</gene>
<feature type="domain" description="Outer membrane protein beta-barrel" evidence="1">
    <location>
        <begin position="17"/>
        <end position="178"/>
    </location>
</feature>
<sequence>MKKQLLSLCIVIGTMTFAQSTDGPRFGIKVGGNLSSISGGDTKSKVGFYAGGFVNVPISDAFSIQPEVVYSQQGAKAKGDYELATYAIKNMQQNLSYINIPLMVQYNATPEFYLEAGPEFGLLVNAQVKGDINGQTNKANNKDSLKNFNFGAGIGLGYRFTQNIGVNARYIAGITDTLKYGLGENSKNTNFQLGINYLF</sequence>
<dbReference type="Pfam" id="PF13568">
    <property type="entry name" value="OMP_b-brl_2"/>
    <property type="match status" value="1"/>
</dbReference>
<name>A0A086A8T4_9FLAO</name>
<evidence type="ECO:0000313" key="2">
    <source>
        <dbReference type="EMBL" id="KFF13098.1"/>
    </source>
</evidence>
<accession>A0A086A8T4</accession>
<dbReference type="SUPFAM" id="SSF56925">
    <property type="entry name" value="OMPA-like"/>
    <property type="match status" value="1"/>
</dbReference>
<evidence type="ECO:0000259" key="1">
    <source>
        <dbReference type="Pfam" id="PF13568"/>
    </source>
</evidence>
<dbReference type="EMBL" id="JPRH01000003">
    <property type="protein sequence ID" value="KFF13098.1"/>
    <property type="molecule type" value="Genomic_DNA"/>
</dbReference>
<organism evidence="2 3">
    <name type="scientific">Chryseobacterium soli</name>
    <dbReference type="NCBI Taxonomy" id="445961"/>
    <lineage>
        <taxon>Bacteria</taxon>
        <taxon>Pseudomonadati</taxon>
        <taxon>Bacteroidota</taxon>
        <taxon>Flavobacteriia</taxon>
        <taxon>Flavobacteriales</taxon>
        <taxon>Weeksellaceae</taxon>
        <taxon>Chryseobacterium group</taxon>
        <taxon>Chryseobacterium</taxon>
    </lineage>
</organism>
<dbReference type="Proteomes" id="UP000028705">
    <property type="component" value="Unassembled WGS sequence"/>
</dbReference>
<keyword evidence="3" id="KW-1185">Reference proteome</keyword>
<dbReference type="OrthoDB" id="947434at2"/>
<proteinExistence type="predicted"/>
<dbReference type="InterPro" id="IPR011250">
    <property type="entry name" value="OMP/PagP_B-barrel"/>
</dbReference>
<dbReference type="STRING" id="445961.IW15_10055"/>